<evidence type="ECO:0000256" key="1">
    <source>
        <dbReference type="ARBA" id="ARBA00012528"/>
    </source>
</evidence>
<keyword evidence="3" id="KW-0472">Membrane</keyword>
<dbReference type="SUPFAM" id="SSF55073">
    <property type="entry name" value="Nucleotide cyclase"/>
    <property type="match status" value="1"/>
</dbReference>
<evidence type="ECO:0000259" key="4">
    <source>
        <dbReference type="PROSITE" id="PS50887"/>
    </source>
</evidence>
<evidence type="ECO:0000256" key="3">
    <source>
        <dbReference type="SAM" id="Phobius"/>
    </source>
</evidence>
<keyword evidence="3" id="KW-1133">Transmembrane helix</keyword>
<comment type="catalytic activity">
    <reaction evidence="2">
        <text>2 GTP = 3',3'-c-di-GMP + 2 diphosphate</text>
        <dbReference type="Rhea" id="RHEA:24898"/>
        <dbReference type="ChEBI" id="CHEBI:33019"/>
        <dbReference type="ChEBI" id="CHEBI:37565"/>
        <dbReference type="ChEBI" id="CHEBI:58805"/>
        <dbReference type="EC" id="2.7.7.65"/>
    </reaction>
</comment>
<dbReference type="GO" id="GO:0005886">
    <property type="term" value="C:plasma membrane"/>
    <property type="evidence" value="ECO:0007669"/>
    <property type="project" value="TreeGrafter"/>
</dbReference>
<dbReference type="PANTHER" id="PTHR45138:SF9">
    <property type="entry name" value="DIGUANYLATE CYCLASE DGCM-RELATED"/>
    <property type="match status" value="1"/>
</dbReference>
<dbReference type="Gene3D" id="3.30.70.270">
    <property type="match status" value="1"/>
</dbReference>
<dbReference type="InterPro" id="IPR029787">
    <property type="entry name" value="Nucleotide_cyclase"/>
</dbReference>
<feature type="transmembrane region" description="Helical" evidence="3">
    <location>
        <begin position="12"/>
        <end position="32"/>
    </location>
</feature>
<evidence type="ECO:0000313" key="6">
    <source>
        <dbReference type="Proteomes" id="UP000242915"/>
    </source>
</evidence>
<sequence>MTTLLKLHRLKLVVLLLATNLALLLHLAAGHIKPMSEWVWLDILGEGGSTLLCLTWLGLVLKSRPAGRVTSFLAMGLGLVFFSWWVDTLDEFIRLPDSIVWDHWMESAPMPFGLLLLTLGIYHWHREQLAISAQMEKRERLFREHRLFDSLTPLNTAEYLRQHLDQALCQARSAQQPLSLVILDLDNFSRINHLHGHAEGDRVLQALSQLLVLNLRHQDLLCRLAGDRFVVMLPHTGERQAQQLAEDLRLSVEHFAHKARAHGERLQLRASVACVMALQDDAESLLQRLNQALAHAKPALYARSA</sequence>
<dbReference type="NCBIfam" id="TIGR00254">
    <property type="entry name" value="GGDEF"/>
    <property type="match status" value="1"/>
</dbReference>
<dbReference type="InterPro" id="IPR000160">
    <property type="entry name" value="GGDEF_dom"/>
</dbReference>
<dbReference type="EMBL" id="FZOG01000009">
    <property type="protein sequence ID" value="SNT05894.1"/>
    <property type="molecule type" value="Genomic_DNA"/>
</dbReference>
<proteinExistence type="predicted"/>
<gene>
    <name evidence="5" type="ORF">SAMN05216255_4365</name>
</gene>
<dbReference type="InterPro" id="IPR043128">
    <property type="entry name" value="Rev_trsase/Diguanyl_cyclase"/>
</dbReference>
<feature type="transmembrane region" description="Helical" evidence="3">
    <location>
        <begin position="38"/>
        <end position="57"/>
    </location>
</feature>
<feature type="transmembrane region" description="Helical" evidence="3">
    <location>
        <begin position="107"/>
        <end position="125"/>
    </location>
</feature>
<dbReference type="SMART" id="SM00267">
    <property type="entry name" value="GGDEF"/>
    <property type="match status" value="1"/>
</dbReference>
<dbReference type="GO" id="GO:1902201">
    <property type="term" value="P:negative regulation of bacterial-type flagellum-dependent cell motility"/>
    <property type="evidence" value="ECO:0007669"/>
    <property type="project" value="TreeGrafter"/>
</dbReference>
<evidence type="ECO:0000313" key="5">
    <source>
        <dbReference type="EMBL" id="SNT05894.1"/>
    </source>
</evidence>
<accession>A0A239JMA6</accession>
<keyword evidence="6" id="KW-1185">Reference proteome</keyword>
<dbReference type="PANTHER" id="PTHR45138">
    <property type="entry name" value="REGULATORY COMPONENTS OF SENSORY TRANSDUCTION SYSTEM"/>
    <property type="match status" value="1"/>
</dbReference>
<feature type="transmembrane region" description="Helical" evidence="3">
    <location>
        <begin position="69"/>
        <end position="87"/>
    </location>
</feature>
<dbReference type="Proteomes" id="UP000242915">
    <property type="component" value="Unassembled WGS sequence"/>
</dbReference>
<dbReference type="PROSITE" id="PS50887">
    <property type="entry name" value="GGDEF"/>
    <property type="match status" value="1"/>
</dbReference>
<dbReference type="RefSeq" id="WP_089361271.1">
    <property type="nucleotide sequence ID" value="NZ_FZOG01000009.1"/>
</dbReference>
<name>A0A239JMA6_9PSED</name>
<organism evidence="5 6">
    <name type="scientific">Pseudomonas segetis</name>
    <dbReference type="NCBI Taxonomy" id="298908"/>
    <lineage>
        <taxon>Bacteria</taxon>
        <taxon>Pseudomonadati</taxon>
        <taxon>Pseudomonadota</taxon>
        <taxon>Gammaproteobacteria</taxon>
        <taxon>Pseudomonadales</taxon>
        <taxon>Pseudomonadaceae</taxon>
        <taxon>Pseudomonas</taxon>
    </lineage>
</organism>
<reference evidence="6" key="1">
    <citation type="submission" date="2017-06" db="EMBL/GenBank/DDBJ databases">
        <authorList>
            <person name="Varghese N."/>
            <person name="Submissions S."/>
        </authorList>
    </citation>
    <scope>NUCLEOTIDE SEQUENCE [LARGE SCALE GENOMIC DNA]</scope>
    <source>
        <strain evidence="6">CIP 108523</strain>
    </source>
</reference>
<dbReference type="GO" id="GO:0043709">
    <property type="term" value="P:cell adhesion involved in single-species biofilm formation"/>
    <property type="evidence" value="ECO:0007669"/>
    <property type="project" value="TreeGrafter"/>
</dbReference>
<dbReference type="AlphaFoldDB" id="A0A239JMA6"/>
<evidence type="ECO:0000256" key="2">
    <source>
        <dbReference type="ARBA" id="ARBA00034247"/>
    </source>
</evidence>
<dbReference type="Pfam" id="PF00990">
    <property type="entry name" value="GGDEF"/>
    <property type="match status" value="1"/>
</dbReference>
<dbReference type="CDD" id="cd01949">
    <property type="entry name" value="GGDEF"/>
    <property type="match status" value="1"/>
</dbReference>
<dbReference type="GO" id="GO:0052621">
    <property type="term" value="F:diguanylate cyclase activity"/>
    <property type="evidence" value="ECO:0007669"/>
    <property type="project" value="UniProtKB-EC"/>
</dbReference>
<dbReference type="InterPro" id="IPR050469">
    <property type="entry name" value="Diguanylate_Cyclase"/>
</dbReference>
<dbReference type="EC" id="2.7.7.65" evidence="1"/>
<protein>
    <recommendedName>
        <fullName evidence="1">diguanylate cyclase</fullName>
        <ecNumber evidence="1">2.7.7.65</ecNumber>
    </recommendedName>
</protein>
<keyword evidence="3" id="KW-0812">Transmembrane</keyword>
<feature type="domain" description="GGDEF" evidence="4">
    <location>
        <begin position="176"/>
        <end position="305"/>
    </location>
</feature>